<gene>
    <name evidence="1" type="ORF">H1P_390029</name>
</gene>
<dbReference type="Proteomes" id="UP000320055">
    <property type="component" value="Unassembled WGS sequence"/>
</dbReference>
<dbReference type="RefSeq" id="WP_144865793.1">
    <property type="nucleotide sequence ID" value="NZ_LR213799.1"/>
</dbReference>
<evidence type="ECO:0000313" key="2">
    <source>
        <dbReference type="Proteomes" id="UP000320055"/>
    </source>
</evidence>
<dbReference type="EMBL" id="CAACVJ010000323">
    <property type="protein sequence ID" value="VEP15961.1"/>
    <property type="molecule type" value="Genomic_DNA"/>
</dbReference>
<dbReference type="OrthoDB" id="582500at2"/>
<name>A0A563VX24_9CYAN</name>
<reference evidence="1 2" key="1">
    <citation type="submission" date="2019-01" db="EMBL/GenBank/DDBJ databases">
        <authorList>
            <person name="Brito A."/>
        </authorList>
    </citation>
    <scope>NUCLEOTIDE SEQUENCE [LARGE SCALE GENOMIC DNA]</scope>
    <source>
        <strain evidence="1">1</strain>
    </source>
</reference>
<protein>
    <submittedName>
        <fullName evidence="1">Uncharacterized protein</fullName>
    </submittedName>
</protein>
<proteinExistence type="predicted"/>
<accession>A0A563VX24</accession>
<dbReference type="AlphaFoldDB" id="A0A563VX24"/>
<keyword evidence="2" id="KW-1185">Reference proteome</keyword>
<organism evidence="1 2">
    <name type="scientific">Hyella patelloides LEGE 07179</name>
    <dbReference type="NCBI Taxonomy" id="945734"/>
    <lineage>
        <taxon>Bacteria</taxon>
        <taxon>Bacillati</taxon>
        <taxon>Cyanobacteriota</taxon>
        <taxon>Cyanophyceae</taxon>
        <taxon>Pleurocapsales</taxon>
        <taxon>Hyellaceae</taxon>
        <taxon>Hyella</taxon>
    </lineage>
</organism>
<evidence type="ECO:0000313" key="1">
    <source>
        <dbReference type="EMBL" id="VEP15961.1"/>
    </source>
</evidence>
<sequence length="114" mass="13093">MSIPEWLREKEIIARFRVHQENWQPVIILLQENGGKYLTPDGNEEGKLQYVAHGDHPSGGKVLVLHWLEHKGPLEGNTGIDTLWVQKQGEDIQVRGTFFLDHSYDYGEIIMNAD</sequence>